<dbReference type="EMBL" id="JABFUD020000020">
    <property type="protein sequence ID" value="KAI5064191.1"/>
    <property type="molecule type" value="Genomic_DNA"/>
</dbReference>
<name>A0A9D4U9Z3_ADICA</name>
<reference evidence="1" key="1">
    <citation type="submission" date="2021-01" db="EMBL/GenBank/DDBJ databases">
        <title>Adiantum capillus-veneris genome.</title>
        <authorList>
            <person name="Fang Y."/>
            <person name="Liao Q."/>
        </authorList>
    </citation>
    <scope>NUCLEOTIDE SEQUENCE</scope>
    <source>
        <strain evidence="1">H3</strain>
        <tissue evidence="1">Leaf</tissue>
    </source>
</reference>
<dbReference type="Proteomes" id="UP000886520">
    <property type="component" value="Chromosome 20"/>
</dbReference>
<keyword evidence="2" id="KW-1185">Reference proteome</keyword>
<organism evidence="1 2">
    <name type="scientific">Adiantum capillus-veneris</name>
    <name type="common">Maidenhair fern</name>
    <dbReference type="NCBI Taxonomy" id="13818"/>
    <lineage>
        <taxon>Eukaryota</taxon>
        <taxon>Viridiplantae</taxon>
        <taxon>Streptophyta</taxon>
        <taxon>Embryophyta</taxon>
        <taxon>Tracheophyta</taxon>
        <taxon>Polypodiopsida</taxon>
        <taxon>Polypodiidae</taxon>
        <taxon>Polypodiales</taxon>
        <taxon>Pteridineae</taxon>
        <taxon>Pteridaceae</taxon>
        <taxon>Vittarioideae</taxon>
        <taxon>Adiantum</taxon>
    </lineage>
</organism>
<sequence>MILRCNAYHFQSMFFSKANLFAFYSICDRSIVWRTCPSEGRVAGRGDARAVRHLFIAVPLLCEGGS</sequence>
<accession>A0A9D4U9Z3</accession>
<dbReference type="AlphaFoldDB" id="A0A9D4U9Z3"/>
<gene>
    <name evidence="1" type="ORF">GOP47_0020861</name>
</gene>
<comment type="caution">
    <text evidence="1">The sequence shown here is derived from an EMBL/GenBank/DDBJ whole genome shotgun (WGS) entry which is preliminary data.</text>
</comment>
<protein>
    <submittedName>
        <fullName evidence="1">Uncharacterized protein</fullName>
    </submittedName>
</protein>
<proteinExistence type="predicted"/>
<evidence type="ECO:0000313" key="1">
    <source>
        <dbReference type="EMBL" id="KAI5064191.1"/>
    </source>
</evidence>
<dbReference type="OrthoDB" id="448280at2759"/>
<evidence type="ECO:0000313" key="2">
    <source>
        <dbReference type="Proteomes" id="UP000886520"/>
    </source>
</evidence>